<proteinExistence type="predicted"/>
<organism evidence="2 3">
    <name type="scientific">Rotaria magnacalcarata</name>
    <dbReference type="NCBI Taxonomy" id="392030"/>
    <lineage>
        <taxon>Eukaryota</taxon>
        <taxon>Metazoa</taxon>
        <taxon>Spiralia</taxon>
        <taxon>Gnathifera</taxon>
        <taxon>Rotifera</taxon>
        <taxon>Eurotatoria</taxon>
        <taxon>Bdelloidea</taxon>
        <taxon>Philodinida</taxon>
        <taxon>Philodinidae</taxon>
        <taxon>Rotaria</taxon>
    </lineage>
</organism>
<feature type="compositionally biased region" description="Low complexity" evidence="1">
    <location>
        <begin position="100"/>
        <end position="112"/>
    </location>
</feature>
<evidence type="ECO:0000313" key="3">
    <source>
        <dbReference type="Proteomes" id="UP000663824"/>
    </source>
</evidence>
<dbReference type="Proteomes" id="UP000663824">
    <property type="component" value="Unassembled WGS sequence"/>
</dbReference>
<accession>A0A816RV73</accession>
<feature type="region of interest" description="Disordered" evidence="1">
    <location>
        <begin position="58"/>
        <end position="124"/>
    </location>
</feature>
<name>A0A816RV73_9BILA</name>
<evidence type="ECO:0000313" key="2">
    <source>
        <dbReference type="EMBL" id="CAF2080022.1"/>
    </source>
</evidence>
<feature type="compositionally biased region" description="Polar residues" evidence="1">
    <location>
        <begin position="83"/>
        <end position="99"/>
    </location>
</feature>
<comment type="caution">
    <text evidence="2">The sequence shown here is derived from an EMBL/GenBank/DDBJ whole genome shotgun (WGS) entry which is preliminary data.</text>
</comment>
<evidence type="ECO:0000256" key="1">
    <source>
        <dbReference type="SAM" id="MobiDB-lite"/>
    </source>
</evidence>
<reference evidence="2" key="1">
    <citation type="submission" date="2021-02" db="EMBL/GenBank/DDBJ databases">
        <authorList>
            <person name="Nowell W R."/>
        </authorList>
    </citation>
    <scope>NUCLEOTIDE SEQUENCE</scope>
</reference>
<protein>
    <submittedName>
        <fullName evidence="2">Uncharacterized protein</fullName>
    </submittedName>
</protein>
<feature type="compositionally biased region" description="Polar residues" evidence="1">
    <location>
        <begin position="113"/>
        <end position="124"/>
    </location>
</feature>
<feature type="non-terminal residue" evidence="2">
    <location>
        <position position="1"/>
    </location>
</feature>
<dbReference type="EMBL" id="CAJNRE010009157">
    <property type="protein sequence ID" value="CAF2080022.1"/>
    <property type="molecule type" value="Genomic_DNA"/>
</dbReference>
<sequence length="124" mass="13200">RSGIVGQLAEGSPLVPRRQLYSNISNKTISANNTPSISPCSSPTITKKDVFNKITAFTSGKPSVESPPPINPAPQIHRHHRNTSTVSQNENILTTQPSTQSIAISSDQSYSSVNTEAAISNGSR</sequence>
<gene>
    <name evidence="2" type="ORF">MBJ925_LOCUS18362</name>
</gene>
<feature type="non-terminal residue" evidence="2">
    <location>
        <position position="124"/>
    </location>
</feature>
<dbReference type="AlphaFoldDB" id="A0A816RV73"/>